<comment type="cofactor">
    <cofactor evidence="8">
        <name>Mg(2+)</name>
        <dbReference type="ChEBI" id="CHEBI:18420"/>
    </cofactor>
</comment>
<evidence type="ECO:0000256" key="8">
    <source>
        <dbReference type="HAMAP-Rule" id="MF_00316"/>
    </source>
</evidence>
<comment type="subcellular location">
    <subcellularLocation>
        <location evidence="8">Cytoplasm</location>
    </subcellularLocation>
</comment>
<dbReference type="EC" id="2.7.7.77" evidence="8"/>
<evidence type="ECO:0000313" key="12">
    <source>
        <dbReference type="Proteomes" id="UP000528945"/>
    </source>
</evidence>
<dbReference type="PANTHER" id="PTHR19136:SF81">
    <property type="entry name" value="MOLYBDENUM COFACTOR GUANYLYLTRANSFERASE"/>
    <property type="match status" value="1"/>
</dbReference>
<feature type="binding site" evidence="8">
    <location>
        <position position="118"/>
    </location>
    <ligand>
        <name>GTP</name>
        <dbReference type="ChEBI" id="CHEBI:37565"/>
    </ligand>
</feature>
<keyword evidence="7 8" id="KW-0501">Molybdenum cofactor biosynthesis</keyword>
<dbReference type="InterPro" id="IPR025877">
    <property type="entry name" value="MobA-like_NTP_Trfase"/>
</dbReference>
<evidence type="ECO:0000256" key="6">
    <source>
        <dbReference type="ARBA" id="ARBA00023134"/>
    </source>
</evidence>
<dbReference type="GO" id="GO:0061603">
    <property type="term" value="F:molybdenum cofactor guanylyltransferase activity"/>
    <property type="evidence" value="ECO:0007669"/>
    <property type="project" value="UniProtKB-EC"/>
</dbReference>
<evidence type="ECO:0000256" key="7">
    <source>
        <dbReference type="ARBA" id="ARBA00023150"/>
    </source>
</evidence>
<keyword evidence="3 8" id="KW-0479">Metal-binding</keyword>
<dbReference type="InterPro" id="IPR029044">
    <property type="entry name" value="Nucleotide-diphossugar_trans"/>
</dbReference>
<keyword evidence="12" id="KW-1185">Reference proteome</keyword>
<keyword evidence="2 8" id="KW-0808">Transferase</keyword>
<comment type="similarity">
    <text evidence="8">Belongs to the MobA family.</text>
</comment>
<dbReference type="AlphaFoldDB" id="A0AAW3TR99"/>
<dbReference type="GO" id="GO:0046872">
    <property type="term" value="F:metal ion binding"/>
    <property type="evidence" value="ECO:0007669"/>
    <property type="project" value="UniProtKB-KW"/>
</dbReference>
<feature type="region of interest" description="Disordered" evidence="9">
    <location>
        <begin position="1"/>
        <end position="21"/>
    </location>
</feature>
<evidence type="ECO:0000256" key="5">
    <source>
        <dbReference type="ARBA" id="ARBA00022842"/>
    </source>
</evidence>
<comment type="domain">
    <text evidence="8">The N-terminal domain determines nucleotide recognition and specific binding, while the C-terminal domain determines the specific binding to the target protein.</text>
</comment>
<dbReference type="Proteomes" id="UP000528945">
    <property type="component" value="Unassembled WGS sequence"/>
</dbReference>
<keyword evidence="4 8" id="KW-0547">Nucleotide-binding</keyword>
<keyword evidence="11" id="KW-0548">Nucleotidyltransferase</keyword>
<comment type="caution">
    <text evidence="11">The sequence shown here is derived from an EMBL/GenBank/DDBJ whole genome shotgun (WGS) entry which is preliminary data.</text>
</comment>
<proteinExistence type="inferred from homology"/>
<dbReference type="PANTHER" id="PTHR19136">
    <property type="entry name" value="MOLYBDENUM COFACTOR GUANYLYLTRANSFERASE"/>
    <property type="match status" value="1"/>
</dbReference>
<sequence length="197" mass="20164">MQHPDAGHTQGRTKPCSGGEIRAGASGEGGLILAAILAGGQSSRFGSDKAAALWDGRPLLSHVRDACARWTDAVVVVGREGGIADRPAPGLGPLGGIAGALHYAASQGFDSVLTVPCDTPSLPEALVAALLRRAPSYCSDAPVIGHWPADLADALVDHIAHDARRAVRGWAQQIGALPIATPERIANVNTPEDLAAL</sequence>
<feature type="binding site" evidence="8">
    <location>
        <position position="118"/>
    </location>
    <ligand>
        <name>Mg(2+)</name>
        <dbReference type="ChEBI" id="CHEBI:18420"/>
    </ligand>
</feature>
<accession>A0AAW3TR99</accession>
<protein>
    <recommendedName>
        <fullName evidence="8">Molybdenum cofactor guanylyltransferase</fullName>
        <shortName evidence="8">MoCo guanylyltransferase</shortName>
        <ecNumber evidence="8">2.7.7.77</ecNumber>
    </recommendedName>
    <alternativeName>
        <fullName evidence="8">GTP:molybdopterin guanylyltransferase</fullName>
    </alternativeName>
    <alternativeName>
        <fullName evidence="8">Mo-MPT guanylyltransferase</fullName>
    </alternativeName>
    <alternativeName>
        <fullName evidence="8">Molybdopterin guanylyltransferase</fullName>
    </alternativeName>
    <alternativeName>
        <fullName evidence="8">Molybdopterin-guanine dinucleotide synthase</fullName>
        <shortName evidence="8">MGD synthase</shortName>
    </alternativeName>
</protein>
<feature type="binding site" evidence="8">
    <location>
        <begin position="37"/>
        <end position="39"/>
    </location>
    <ligand>
        <name>GTP</name>
        <dbReference type="ChEBI" id="CHEBI:37565"/>
    </ligand>
</feature>
<evidence type="ECO:0000313" key="11">
    <source>
        <dbReference type="EMBL" id="MBB3874660.1"/>
    </source>
</evidence>
<keyword evidence="5 8" id="KW-0460">Magnesium</keyword>
<dbReference type="EMBL" id="JACIDB010000001">
    <property type="protein sequence ID" value="MBB3874660.1"/>
    <property type="molecule type" value="Genomic_DNA"/>
</dbReference>
<name>A0AAW3TR99_9SPHN</name>
<evidence type="ECO:0000256" key="9">
    <source>
        <dbReference type="SAM" id="MobiDB-lite"/>
    </source>
</evidence>
<dbReference type="GO" id="GO:0005737">
    <property type="term" value="C:cytoplasm"/>
    <property type="evidence" value="ECO:0007669"/>
    <property type="project" value="UniProtKB-SubCell"/>
</dbReference>
<dbReference type="Gene3D" id="3.90.550.10">
    <property type="entry name" value="Spore Coat Polysaccharide Biosynthesis Protein SpsA, Chain A"/>
    <property type="match status" value="1"/>
</dbReference>
<evidence type="ECO:0000256" key="3">
    <source>
        <dbReference type="ARBA" id="ARBA00022723"/>
    </source>
</evidence>
<dbReference type="RefSeq" id="WP_244304939.1">
    <property type="nucleotide sequence ID" value="NZ_JACIDB010000001.1"/>
</dbReference>
<evidence type="ECO:0000256" key="2">
    <source>
        <dbReference type="ARBA" id="ARBA00022679"/>
    </source>
</evidence>
<dbReference type="InterPro" id="IPR013482">
    <property type="entry name" value="Molybde_CF_guanTrfase"/>
</dbReference>
<dbReference type="SUPFAM" id="SSF53448">
    <property type="entry name" value="Nucleotide-diphospho-sugar transferases"/>
    <property type="match status" value="1"/>
</dbReference>
<dbReference type="GO" id="GO:1902758">
    <property type="term" value="P:bis(molybdopterin guanine dinucleotide)molybdenum biosynthetic process"/>
    <property type="evidence" value="ECO:0007669"/>
    <property type="project" value="TreeGrafter"/>
</dbReference>
<comment type="caution">
    <text evidence="8">Lacks conserved residue(s) required for the propagation of feature annotation.</text>
</comment>
<keyword evidence="1 8" id="KW-0963">Cytoplasm</keyword>
<comment type="subunit">
    <text evidence="8">Monomer.</text>
</comment>
<evidence type="ECO:0000256" key="4">
    <source>
        <dbReference type="ARBA" id="ARBA00022741"/>
    </source>
</evidence>
<dbReference type="CDD" id="cd02503">
    <property type="entry name" value="MobA"/>
    <property type="match status" value="1"/>
</dbReference>
<keyword evidence="6 8" id="KW-0342">GTP-binding</keyword>
<evidence type="ECO:0000256" key="1">
    <source>
        <dbReference type="ARBA" id="ARBA00022490"/>
    </source>
</evidence>
<organism evidence="11 12">
    <name type="scientific">Sphingomonas aquatilis</name>
    <dbReference type="NCBI Taxonomy" id="93063"/>
    <lineage>
        <taxon>Bacteria</taxon>
        <taxon>Pseudomonadati</taxon>
        <taxon>Pseudomonadota</taxon>
        <taxon>Alphaproteobacteria</taxon>
        <taxon>Sphingomonadales</taxon>
        <taxon>Sphingomonadaceae</taxon>
        <taxon>Sphingomonas</taxon>
    </lineage>
</organism>
<feature type="domain" description="MobA-like NTP transferase" evidence="10">
    <location>
        <begin position="34"/>
        <end position="141"/>
    </location>
</feature>
<evidence type="ECO:0000259" key="10">
    <source>
        <dbReference type="Pfam" id="PF12804"/>
    </source>
</evidence>
<feature type="binding site" evidence="8">
    <location>
        <position position="49"/>
    </location>
    <ligand>
        <name>GTP</name>
        <dbReference type="ChEBI" id="CHEBI:37565"/>
    </ligand>
</feature>
<comment type="function">
    <text evidence="8">Transfers a GMP moiety from GTP to Mo-molybdopterin (Mo-MPT) cofactor (Moco or molybdenum cofactor) to form Mo-molybdopterin guanine dinucleotide (Mo-MGD) cofactor.</text>
</comment>
<comment type="catalytic activity">
    <reaction evidence="8">
        <text>Mo-molybdopterin + GTP + H(+) = Mo-molybdopterin guanine dinucleotide + diphosphate</text>
        <dbReference type="Rhea" id="RHEA:34243"/>
        <dbReference type="ChEBI" id="CHEBI:15378"/>
        <dbReference type="ChEBI" id="CHEBI:33019"/>
        <dbReference type="ChEBI" id="CHEBI:37565"/>
        <dbReference type="ChEBI" id="CHEBI:71302"/>
        <dbReference type="ChEBI" id="CHEBI:71310"/>
        <dbReference type="EC" id="2.7.7.77"/>
    </reaction>
</comment>
<dbReference type="Pfam" id="PF12804">
    <property type="entry name" value="NTP_transf_3"/>
    <property type="match status" value="1"/>
</dbReference>
<gene>
    <name evidence="8" type="primary">mobA</name>
    <name evidence="11" type="ORF">GGR47_000876</name>
</gene>
<reference evidence="11 12" key="1">
    <citation type="submission" date="2020-08" db="EMBL/GenBank/DDBJ databases">
        <title>Genomic Encyclopedia of Type Strains, Phase IV (KMG-IV): sequencing the most valuable type-strain genomes for metagenomic binning, comparative biology and taxonomic classification.</title>
        <authorList>
            <person name="Goeker M."/>
        </authorList>
    </citation>
    <scope>NUCLEOTIDE SEQUENCE [LARGE SCALE GENOMIC DNA]</scope>
    <source>
        <strain evidence="11 12">DSM 15581</strain>
    </source>
</reference>
<dbReference type="HAMAP" id="MF_00316">
    <property type="entry name" value="MobA"/>
    <property type="match status" value="1"/>
</dbReference>
<dbReference type="GO" id="GO:0005525">
    <property type="term" value="F:GTP binding"/>
    <property type="evidence" value="ECO:0007669"/>
    <property type="project" value="UniProtKB-UniRule"/>
</dbReference>